<dbReference type="InterPro" id="IPR027359">
    <property type="entry name" value="Volt_channel_dom_sf"/>
</dbReference>
<dbReference type="PANTHER" id="PTHR46988:SF2">
    <property type="entry name" value="TWO PORE CALCIUM CHANNEL PROTEIN 1"/>
    <property type="match status" value="1"/>
</dbReference>
<sequence>MDNFSATSFYRDSSSGKRAMGKSYDGDDLLTKNLMLSIDYEIKKKRRTKKTPKAEKYRRIYKKLQFFKYFSLAVYVLLAFFEIPTWCIENEKVKDYSTCDKEVYPNSGIPKIPFLMGNILSIVLLLILVFFVLFRRTFKIISYHSKVREISLIILSIIAIVDIIIAQTLKQGPYLSRVVRVFITFIFLRSLRESVRRIILVVYDSKEIVVLIIGYNIFFGWIGTILFQGTQEGEVYFSSLSEGCWNLLILLTTANFPDIMLPAYHSHKLYCVFFVIYLIVGLFFTMNLILASFYSTYKSRVEKSLYDFVEERNEYLQKKFEQYDVQKTGKLKIKQLRSLLEDILVMTDKKDEKSQITLDRIVNTFMSKCGKDFEISLKDSQPNLHKASSFSRNNTTTITLENFIDYFDLVDVLKIQTQDVPYKKVESTKCNQFMRRLLKHPFYECVVSIIISLNFVVLLGIDITDWISELMLAQIIINFVFLFELMLIFFSYGISYALYSRNYVRLELFLQIINILTLFNFGYSGEGMGLIKTLQITIILRALRMLKLLKEVHQWKMIIHTASALLSPIYTLLFVTFMLFFFFAIIGDRLFGGKISNKEEQIFKDSSVPDIFVEMNFNDLGSSLLTLFALMVVNNWFLIVQVHVNVMGSKHARWFFIFFYFVSVVVMLNIVVAFVLDMYGSVESLYSKKQKDKEEERKLQSFFSAKSPNMSYCADEVRKALPLEEQEFQDFLVPKKTFPRRLKESKSNTNLKHQSALEEEKLINQNSLNDYFDNGVKMKITNLEDDIPYFDSKEDPVEPQSFKIPMRVNKSDEDDDEYDLKKHNSEKVLDLRARNFSFFDAENDKK</sequence>
<keyword evidence="16" id="KW-1185">Reference proteome</keyword>
<feature type="transmembrane region" description="Helical" evidence="13">
    <location>
        <begin position="442"/>
        <end position="463"/>
    </location>
</feature>
<dbReference type="EMBL" id="CAMPGE010021960">
    <property type="protein sequence ID" value="CAI2380053.1"/>
    <property type="molecule type" value="Genomic_DNA"/>
</dbReference>
<dbReference type="InterPro" id="IPR005821">
    <property type="entry name" value="Ion_trans_dom"/>
</dbReference>
<evidence type="ECO:0000256" key="9">
    <source>
        <dbReference type="ARBA" id="ARBA00023065"/>
    </source>
</evidence>
<feature type="transmembrane region" description="Helical" evidence="13">
    <location>
        <begin position="624"/>
        <end position="642"/>
    </location>
</feature>
<feature type="transmembrane region" description="Helical" evidence="13">
    <location>
        <begin position="208"/>
        <end position="227"/>
    </location>
</feature>
<comment type="subcellular location">
    <subcellularLocation>
        <location evidence="1">Membrane</location>
        <topology evidence="1">Multi-pass membrane protein</topology>
    </subcellularLocation>
</comment>
<dbReference type="Pfam" id="PF00520">
    <property type="entry name" value="Ion_trans"/>
    <property type="match status" value="2"/>
</dbReference>
<keyword evidence="6" id="KW-0677">Repeat</keyword>
<evidence type="ECO:0000256" key="5">
    <source>
        <dbReference type="ARBA" id="ARBA00022692"/>
    </source>
</evidence>
<feature type="transmembrane region" description="Helical" evidence="13">
    <location>
        <begin position="172"/>
        <end position="188"/>
    </location>
</feature>
<dbReference type="InterPro" id="IPR044581">
    <property type="entry name" value="TPC1_plant"/>
</dbReference>
<name>A0AAD1XVB1_EUPCR</name>
<dbReference type="GO" id="GO:0016020">
    <property type="term" value="C:membrane"/>
    <property type="evidence" value="ECO:0007669"/>
    <property type="project" value="UniProtKB-SubCell"/>
</dbReference>
<keyword evidence="4" id="KW-0813">Transport</keyword>
<feature type="transmembrane region" description="Helical" evidence="13">
    <location>
        <begin position="146"/>
        <end position="166"/>
    </location>
</feature>
<dbReference type="Gene3D" id="1.20.120.350">
    <property type="entry name" value="Voltage-gated potassium channels. Chain C"/>
    <property type="match status" value="1"/>
</dbReference>
<keyword evidence="11" id="KW-0407">Ion channel</keyword>
<evidence type="ECO:0000256" key="10">
    <source>
        <dbReference type="ARBA" id="ARBA00023136"/>
    </source>
</evidence>
<evidence type="ECO:0000256" key="4">
    <source>
        <dbReference type="ARBA" id="ARBA00022448"/>
    </source>
</evidence>
<comment type="caution">
    <text evidence="15">The sequence shown here is derived from an EMBL/GenBank/DDBJ whole genome shotgun (WGS) entry which is preliminary data.</text>
</comment>
<dbReference type="PROSITE" id="PS50222">
    <property type="entry name" value="EF_HAND_2"/>
    <property type="match status" value="1"/>
</dbReference>
<feature type="transmembrane region" description="Helical" evidence="13">
    <location>
        <begin position="112"/>
        <end position="134"/>
    </location>
</feature>
<reference evidence="15" key="1">
    <citation type="submission" date="2023-07" db="EMBL/GenBank/DDBJ databases">
        <authorList>
            <consortium name="AG Swart"/>
            <person name="Singh M."/>
            <person name="Singh A."/>
            <person name="Seah K."/>
            <person name="Emmerich C."/>
        </authorList>
    </citation>
    <scope>NUCLEOTIDE SEQUENCE</scope>
    <source>
        <strain evidence="15">DP1</strain>
    </source>
</reference>
<accession>A0AAD1XVB1</accession>
<dbReference type="Gene3D" id="1.10.287.70">
    <property type="match status" value="2"/>
</dbReference>
<feature type="transmembrane region" description="Helical" evidence="13">
    <location>
        <begin position="475"/>
        <end position="499"/>
    </location>
</feature>
<dbReference type="AlphaFoldDB" id="A0AAD1XVB1"/>
<organism evidence="15 16">
    <name type="scientific">Euplotes crassus</name>
    <dbReference type="NCBI Taxonomy" id="5936"/>
    <lineage>
        <taxon>Eukaryota</taxon>
        <taxon>Sar</taxon>
        <taxon>Alveolata</taxon>
        <taxon>Ciliophora</taxon>
        <taxon>Intramacronucleata</taxon>
        <taxon>Spirotrichea</taxon>
        <taxon>Hypotrichia</taxon>
        <taxon>Euplotida</taxon>
        <taxon>Euplotidae</taxon>
        <taxon>Moneuplotes</taxon>
    </lineage>
</organism>
<keyword evidence="10 13" id="KW-0472">Membrane</keyword>
<evidence type="ECO:0000313" key="15">
    <source>
        <dbReference type="EMBL" id="CAI2380053.1"/>
    </source>
</evidence>
<dbReference type="Proteomes" id="UP001295684">
    <property type="component" value="Unassembled WGS sequence"/>
</dbReference>
<evidence type="ECO:0000256" key="11">
    <source>
        <dbReference type="ARBA" id="ARBA00023303"/>
    </source>
</evidence>
<evidence type="ECO:0000256" key="6">
    <source>
        <dbReference type="ARBA" id="ARBA00022737"/>
    </source>
</evidence>
<feature type="domain" description="EF-hand" evidence="14">
    <location>
        <begin position="311"/>
        <end position="346"/>
    </location>
</feature>
<evidence type="ECO:0000256" key="7">
    <source>
        <dbReference type="ARBA" id="ARBA00022837"/>
    </source>
</evidence>
<keyword evidence="9" id="KW-0406">Ion transport</keyword>
<dbReference type="GO" id="GO:0005509">
    <property type="term" value="F:calcium ion binding"/>
    <property type="evidence" value="ECO:0007669"/>
    <property type="project" value="InterPro"/>
</dbReference>
<keyword evidence="8 13" id="KW-1133">Transmembrane helix</keyword>
<evidence type="ECO:0000256" key="3">
    <source>
        <dbReference type="ARBA" id="ARBA00011738"/>
    </source>
</evidence>
<evidence type="ECO:0000256" key="1">
    <source>
        <dbReference type="ARBA" id="ARBA00004141"/>
    </source>
</evidence>
<evidence type="ECO:0000259" key="14">
    <source>
        <dbReference type="PROSITE" id="PS50222"/>
    </source>
</evidence>
<dbReference type="GO" id="GO:0005245">
    <property type="term" value="F:voltage-gated calcium channel activity"/>
    <property type="evidence" value="ECO:0007669"/>
    <property type="project" value="InterPro"/>
</dbReference>
<evidence type="ECO:0000256" key="13">
    <source>
        <dbReference type="SAM" id="Phobius"/>
    </source>
</evidence>
<evidence type="ECO:0000256" key="2">
    <source>
        <dbReference type="ARBA" id="ARBA00009286"/>
    </source>
</evidence>
<evidence type="ECO:0000256" key="8">
    <source>
        <dbReference type="ARBA" id="ARBA00022989"/>
    </source>
</evidence>
<feature type="transmembrane region" description="Helical" evidence="13">
    <location>
        <begin position="654"/>
        <end position="676"/>
    </location>
</feature>
<gene>
    <name evidence="15" type="ORF">ECRASSUSDP1_LOCUS21479</name>
</gene>
<evidence type="ECO:0000313" key="16">
    <source>
        <dbReference type="Proteomes" id="UP001295684"/>
    </source>
</evidence>
<keyword evidence="5 13" id="KW-0812">Transmembrane</keyword>
<proteinExistence type="inferred from homology"/>
<evidence type="ECO:0000256" key="12">
    <source>
        <dbReference type="SAM" id="MobiDB-lite"/>
    </source>
</evidence>
<comment type="similarity">
    <text evidence="2">Belongs to the calcium channel alpha-1 subunit (TC 1.A.1.11) family. Two pore calcium channel subfamily.</text>
</comment>
<feature type="transmembrane region" description="Helical" evidence="13">
    <location>
        <begin position="66"/>
        <end position="86"/>
    </location>
</feature>
<dbReference type="SUPFAM" id="SSF81324">
    <property type="entry name" value="Voltage-gated potassium channels"/>
    <property type="match status" value="2"/>
</dbReference>
<dbReference type="PANTHER" id="PTHR46988">
    <property type="entry name" value="TWO PORE CALCIUM CHANNEL PROTEIN 1"/>
    <property type="match status" value="1"/>
</dbReference>
<protein>
    <recommendedName>
        <fullName evidence="14">EF-hand domain-containing protein</fullName>
    </recommendedName>
</protein>
<keyword evidence="7" id="KW-0106">Calcium</keyword>
<feature type="region of interest" description="Disordered" evidence="12">
    <location>
        <begin position="1"/>
        <end position="21"/>
    </location>
</feature>
<feature type="transmembrane region" description="Helical" evidence="13">
    <location>
        <begin position="558"/>
        <end position="586"/>
    </location>
</feature>
<comment type="subunit">
    <text evidence="3">Homodimer.</text>
</comment>
<feature type="compositionally biased region" description="Polar residues" evidence="12">
    <location>
        <begin position="1"/>
        <end position="13"/>
    </location>
</feature>
<dbReference type="InterPro" id="IPR002048">
    <property type="entry name" value="EF_hand_dom"/>
</dbReference>
<feature type="transmembrane region" description="Helical" evidence="13">
    <location>
        <begin position="272"/>
        <end position="294"/>
    </location>
</feature>